<evidence type="ECO:0000259" key="3">
    <source>
        <dbReference type="Pfam" id="PF11761"/>
    </source>
</evidence>
<dbReference type="InterPro" id="IPR002750">
    <property type="entry name" value="CobE/GbiG_C"/>
</dbReference>
<reference evidence="4 5" key="1">
    <citation type="submission" date="2019-11" db="EMBL/GenBank/DDBJ databases">
        <title>Comparative genomics of hydrocarbon-degrading Desulfosarcina strains.</title>
        <authorList>
            <person name="Watanabe M."/>
            <person name="Kojima H."/>
            <person name="Fukui M."/>
        </authorList>
    </citation>
    <scope>NUCLEOTIDE SEQUENCE [LARGE SCALE GENOMIC DNA]</scope>
    <source>
        <strain evidence="4 5">PP31</strain>
    </source>
</reference>
<dbReference type="AlphaFoldDB" id="A0A5K7Z2P3"/>
<protein>
    <submittedName>
        <fullName evidence="4">Cobalt-precorrin 5A hydrolase</fullName>
    </submittedName>
</protein>
<dbReference type="RefSeq" id="WP_231715770.1">
    <property type="nucleotide sequence ID" value="NZ_AP021875.1"/>
</dbReference>
<keyword evidence="4" id="KW-0378">Hydrolase</keyword>
<dbReference type="PANTHER" id="PTHR37477">
    <property type="entry name" value="COBALT-PRECORRIN-5A HYDROLASE"/>
    <property type="match status" value="1"/>
</dbReference>
<feature type="domain" description="Cobalamin synthesis G N-terminal" evidence="2">
    <location>
        <begin position="57"/>
        <end position="137"/>
    </location>
</feature>
<dbReference type="Pfam" id="PF11761">
    <property type="entry name" value="CbiG_mid"/>
    <property type="match status" value="1"/>
</dbReference>
<dbReference type="InterPro" id="IPR021745">
    <property type="entry name" value="CbiG_mid"/>
</dbReference>
<dbReference type="SUPFAM" id="SSF159672">
    <property type="entry name" value="CbiG N-terminal domain-like"/>
    <property type="match status" value="1"/>
</dbReference>
<evidence type="ECO:0000259" key="1">
    <source>
        <dbReference type="Pfam" id="PF01890"/>
    </source>
</evidence>
<accession>A0A5K7Z2P3</accession>
<feature type="domain" description="Cobalamin biosynthesis central region" evidence="3">
    <location>
        <begin position="142"/>
        <end position="228"/>
    </location>
</feature>
<dbReference type="PANTHER" id="PTHR37477:SF1">
    <property type="entry name" value="COBALT-PRECORRIN-5A HYDROLASE"/>
    <property type="match status" value="1"/>
</dbReference>
<evidence type="ECO:0000313" key="5">
    <source>
        <dbReference type="Proteomes" id="UP000427769"/>
    </source>
</evidence>
<feature type="domain" description="CobE/GbiG C-terminal" evidence="1">
    <location>
        <begin position="231"/>
        <end position="349"/>
    </location>
</feature>
<keyword evidence="5" id="KW-1185">Reference proteome</keyword>
<dbReference type="SUPFAM" id="SSF159664">
    <property type="entry name" value="CobE/GbiG C-terminal domain-like"/>
    <property type="match status" value="1"/>
</dbReference>
<dbReference type="Proteomes" id="UP000427769">
    <property type="component" value="Chromosome"/>
</dbReference>
<proteinExistence type="predicted"/>
<dbReference type="Pfam" id="PF01890">
    <property type="entry name" value="CbiG_C"/>
    <property type="match status" value="1"/>
</dbReference>
<dbReference type="InterPro" id="IPR021744">
    <property type="entry name" value="CbiG_N"/>
</dbReference>
<name>A0A5K7Z2P3_9BACT</name>
<sequence length="373" mass="40274">MATDPIEKIAVWTLTAQGLALARRIQQHRAVEVFASQRLTDESTAGDLSPFERLADALAQQFNRYTGHIFIMATGIVVRCIVPLLRHKTFDPAVAVMDDRGRFVVSLVSGHLGGANRLTRQVAELLEATPVITTATDVNEKPAIDILAQEQGLAIENPEAIKTVNMAILDGTPIGVYDPGDWLHRRLPEAFSLSQDQLNERLPPSVSACVWIDDTIGDIPSDFLVLRPPSLVAGIGCNRHTPAQEIGEFLLNVMEDFGLALKSLTAIASIDLKSDEIGLCEIAEKMNLPLQFFSKDELARVESVPTPSSLVAKHIGVPSVCEAAAILASRNGQLIVPKHNTRNVTVAIARMACTSSASAPATQPIYPNAPEKS</sequence>
<dbReference type="InterPro" id="IPR052553">
    <property type="entry name" value="CbiG_hydrolase"/>
</dbReference>
<dbReference type="EMBL" id="AP021875">
    <property type="protein sequence ID" value="BBO75986.1"/>
    <property type="molecule type" value="Genomic_DNA"/>
</dbReference>
<gene>
    <name evidence="4" type="primary">cbiG</name>
    <name evidence="4" type="ORF">DSCW_34030</name>
</gene>
<dbReference type="GO" id="GO:0016787">
    <property type="term" value="F:hydrolase activity"/>
    <property type="evidence" value="ECO:0007669"/>
    <property type="project" value="UniProtKB-KW"/>
</dbReference>
<dbReference type="Gene3D" id="3.40.50.11220">
    <property type="match status" value="1"/>
</dbReference>
<dbReference type="InterPro" id="IPR036518">
    <property type="entry name" value="CobE/GbiG_C_sf"/>
</dbReference>
<evidence type="ECO:0000313" key="4">
    <source>
        <dbReference type="EMBL" id="BBO75986.1"/>
    </source>
</evidence>
<dbReference type="InterPro" id="IPR038029">
    <property type="entry name" value="GbiG_N_sf"/>
</dbReference>
<dbReference type="Pfam" id="PF11760">
    <property type="entry name" value="CbiG_N"/>
    <property type="match status" value="1"/>
</dbReference>
<dbReference type="Gene3D" id="3.30.420.180">
    <property type="entry name" value="CobE/GbiG C-terminal domain"/>
    <property type="match status" value="1"/>
</dbReference>
<dbReference type="GO" id="GO:0009236">
    <property type="term" value="P:cobalamin biosynthetic process"/>
    <property type="evidence" value="ECO:0007669"/>
    <property type="project" value="InterPro"/>
</dbReference>
<organism evidence="4 5">
    <name type="scientific">Desulfosarcina widdelii</name>
    <dbReference type="NCBI Taxonomy" id="947919"/>
    <lineage>
        <taxon>Bacteria</taxon>
        <taxon>Pseudomonadati</taxon>
        <taxon>Thermodesulfobacteriota</taxon>
        <taxon>Desulfobacteria</taxon>
        <taxon>Desulfobacterales</taxon>
        <taxon>Desulfosarcinaceae</taxon>
        <taxon>Desulfosarcina</taxon>
    </lineage>
</organism>
<dbReference type="KEGG" id="dwd:DSCW_34030"/>
<evidence type="ECO:0000259" key="2">
    <source>
        <dbReference type="Pfam" id="PF11760"/>
    </source>
</evidence>